<comment type="subcellular location">
    <subcellularLocation>
        <location evidence="1">Endoplasmic reticulum-Golgi intermediate compartment membrane</location>
        <topology evidence="1">Multi-pass membrane protein</topology>
    </subcellularLocation>
</comment>
<evidence type="ECO:0000259" key="8">
    <source>
        <dbReference type="Pfam" id="PF07970"/>
    </source>
</evidence>
<evidence type="ECO:0008006" key="12">
    <source>
        <dbReference type="Google" id="ProtNLM"/>
    </source>
</evidence>
<gene>
    <name evidence="10" type="ORF">GSOID_T00011945001</name>
</gene>
<evidence type="ECO:0000256" key="2">
    <source>
        <dbReference type="ARBA" id="ARBA00005648"/>
    </source>
</evidence>
<dbReference type="PANTHER" id="PTHR10984:SF30">
    <property type="entry name" value="ENDOPLASMIC RETICULUM-GOLGI INTERMEDIATE COMPARTMENT PROTEIN 2"/>
    <property type="match status" value="1"/>
</dbReference>
<dbReference type="GO" id="GO:0030134">
    <property type="term" value="C:COPII-coated ER to Golgi transport vesicle"/>
    <property type="evidence" value="ECO:0007669"/>
    <property type="project" value="TreeGrafter"/>
</dbReference>
<evidence type="ECO:0000256" key="7">
    <source>
        <dbReference type="SAM" id="Phobius"/>
    </source>
</evidence>
<protein>
    <recommendedName>
        <fullName evidence="12">Endoplasmic reticulum vesicle transporter N-terminal domain-containing protein</fullName>
    </recommendedName>
</protein>
<dbReference type="Pfam" id="PF07970">
    <property type="entry name" value="COPIIcoated_ERV"/>
    <property type="match status" value="1"/>
</dbReference>
<feature type="domain" description="Endoplasmic reticulum vesicle transporter C-terminal" evidence="8">
    <location>
        <begin position="174"/>
        <end position="370"/>
    </location>
</feature>
<dbReference type="GO" id="GO:0006888">
    <property type="term" value="P:endoplasmic reticulum to Golgi vesicle-mediated transport"/>
    <property type="evidence" value="ECO:0007669"/>
    <property type="project" value="TreeGrafter"/>
</dbReference>
<keyword evidence="3 7" id="KW-0812">Transmembrane</keyword>
<feature type="transmembrane region" description="Helical" evidence="7">
    <location>
        <begin position="48"/>
        <end position="69"/>
    </location>
</feature>
<dbReference type="InParanoid" id="E4WYE2"/>
<reference evidence="10" key="1">
    <citation type="journal article" date="2010" name="Science">
        <title>Plasticity of animal genome architecture unmasked by rapid evolution of a pelagic tunicate.</title>
        <authorList>
            <person name="Denoeud F."/>
            <person name="Henriet S."/>
            <person name="Mungpakdee S."/>
            <person name="Aury J.M."/>
            <person name="Da Silva C."/>
            <person name="Brinkmann H."/>
            <person name="Mikhaleva J."/>
            <person name="Olsen L.C."/>
            <person name="Jubin C."/>
            <person name="Canestro C."/>
            <person name="Bouquet J.M."/>
            <person name="Danks G."/>
            <person name="Poulain J."/>
            <person name="Campsteijn C."/>
            <person name="Adamski M."/>
            <person name="Cross I."/>
            <person name="Yadetie F."/>
            <person name="Muffato M."/>
            <person name="Louis A."/>
            <person name="Butcher S."/>
            <person name="Tsagkogeorga G."/>
            <person name="Konrad A."/>
            <person name="Singh S."/>
            <person name="Jensen M.F."/>
            <person name="Cong E.H."/>
            <person name="Eikeseth-Otteraa H."/>
            <person name="Noel B."/>
            <person name="Anthouard V."/>
            <person name="Porcel B.M."/>
            <person name="Kachouri-Lafond R."/>
            <person name="Nishino A."/>
            <person name="Ugolini M."/>
            <person name="Chourrout P."/>
            <person name="Nishida H."/>
            <person name="Aasland R."/>
            <person name="Huzurbazar S."/>
            <person name="Westhof E."/>
            <person name="Delsuc F."/>
            <person name="Lehrach H."/>
            <person name="Reinhardt R."/>
            <person name="Weissenbach J."/>
            <person name="Roy S.W."/>
            <person name="Artiguenave F."/>
            <person name="Postlethwait J.H."/>
            <person name="Manak J.R."/>
            <person name="Thompson E.M."/>
            <person name="Jaillon O."/>
            <person name="Du Pasquier L."/>
            <person name="Boudinot P."/>
            <person name="Liberles D.A."/>
            <person name="Volff J.N."/>
            <person name="Philippe H."/>
            <person name="Lenhard B."/>
            <person name="Roest Crollius H."/>
            <person name="Wincker P."/>
            <person name="Chourrout D."/>
        </authorList>
    </citation>
    <scope>NUCLEOTIDE SEQUENCE [LARGE SCALE GENOMIC DNA]</scope>
</reference>
<dbReference type="PANTHER" id="PTHR10984">
    <property type="entry name" value="ENDOPLASMIC RETICULUM-GOLGI INTERMEDIATE COMPARTMENT PROTEIN"/>
    <property type="match status" value="1"/>
</dbReference>
<evidence type="ECO:0000256" key="1">
    <source>
        <dbReference type="ARBA" id="ARBA00004457"/>
    </source>
</evidence>
<evidence type="ECO:0000256" key="5">
    <source>
        <dbReference type="ARBA" id="ARBA00022989"/>
    </source>
</evidence>
<feature type="domain" description="Endoplasmic reticulum vesicle transporter N-terminal" evidence="9">
    <location>
        <begin position="25"/>
        <end position="113"/>
    </location>
</feature>
<keyword evidence="11" id="KW-1185">Reference proteome</keyword>
<dbReference type="AlphaFoldDB" id="E4WYE2"/>
<evidence type="ECO:0000256" key="4">
    <source>
        <dbReference type="ARBA" id="ARBA00022892"/>
    </source>
</evidence>
<dbReference type="Proteomes" id="UP000001307">
    <property type="component" value="Unassembled WGS sequence"/>
</dbReference>
<dbReference type="EMBL" id="FN653018">
    <property type="protein sequence ID" value="CBY22386.1"/>
    <property type="molecule type" value="Genomic_DNA"/>
</dbReference>
<sequence>MSGLRRRNVAPDEKEEESSTFLEKFRELDAFTKITEEAESPQTSHGGVCTMVTFTIMLLLLLGEMTVWFTTTKIKYEFDVDSEYESKMHLNMDITFNSPCHMISAEIVDSSGDAWGYSFQLQEDAADFELTKEKALERAKLLKMKESMTDPNMRDQLLREGHDVKHLEFSRKKNKKMMEQGMMHKVVQINLDPNEPQGCRVWGSVELQKIAGTIKIQAGGFGGMGGIPGLSGGLDAIMGMFMMPMMGMGAQIQDGKKANFSHRIDHFSFGDPSSGLVYGLDGDIQIQEKENDDTTYVVKVVPTDLKTFKFQQKAYQYAVTQHVGKSDKPAVTIKYDFSGLGVSITEYRESFVGLLTRLAGILGGIAASSGILANVLNALS</sequence>
<name>E4WYE2_OIKDI</name>
<evidence type="ECO:0000256" key="6">
    <source>
        <dbReference type="ARBA" id="ARBA00023136"/>
    </source>
</evidence>
<dbReference type="InterPro" id="IPR045888">
    <property type="entry name" value="Erv"/>
</dbReference>
<organism evidence="10">
    <name type="scientific">Oikopleura dioica</name>
    <name type="common">Tunicate</name>
    <dbReference type="NCBI Taxonomy" id="34765"/>
    <lineage>
        <taxon>Eukaryota</taxon>
        <taxon>Metazoa</taxon>
        <taxon>Chordata</taxon>
        <taxon>Tunicata</taxon>
        <taxon>Appendicularia</taxon>
        <taxon>Copelata</taxon>
        <taxon>Oikopleuridae</taxon>
        <taxon>Oikopleura</taxon>
    </lineage>
</organism>
<dbReference type="InterPro" id="IPR012936">
    <property type="entry name" value="Erv_C"/>
</dbReference>
<comment type="similarity">
    <text evidence="2">Belongs to the ERGIC family.</text>
</comment>
<dbReference type="Pfam" id="PF13850">
    <property type="entry name" value="ERGIC_N"/>
    <property type="match status" value="1"/>
</dbReference>
<dbReference type="GO" id="GO:0033116">
    <property type="term" value="C:endoplasmic reticulum-Golgi intermediate compartment membrane"/>
    <property type="evidence" value="ECO:0007669"/>
    <property type="project" value="UniProtKB-SubCell"/>
</dbReference>
<evidence type="ECO:0000313" key="11">
    <source>
        <dbReference type="Proteomes" id="UP000001307"/>
    </source>
</evidence>
<keyword evidence="4" id="KW-0813">Transport</keyword>
<accession>E4WYE2</accession>
<keyword evidence="6 7" id="KW-0472">Membrane</keyword>
<dbReference type="InterPro" id="IPR039542">
    <property type="entry name" value="Erv_N"/>
</dbReference>
<dbReference type="GO" id="GO:0006890">
    <property type="term" value="P:retrograde vesicle-mediated transport, Golgi to endoplasmic reticulum"/>
    <property type="evidence" value="ECO:0007669"/>
    <property type="project" value="TreeGrafter"/>
</dbReference>
<dbReference type="GO" id="GO:0005783">
    <property type="term" value="C:endoplasmic reticulum"/>
    <property type="evidence" value="ECO:0007669"/>
    <property type="project" value="TreeGrafter"/>
</dbReference>
<dbReference type="FunCoup" id="E4WYE2">
    <property type="interactions" value="85"/>
</dbReference>
<evidence type="ECO:0000259" key="9">
    <source>
        <dbReference type="Pfam" id="PF13850"/>
    </source>
</evidence>
<keyword evidence="4" id="KW-0931">ER-Golgi transport</keyword>
<evidence type="ECO:0000256" key="3">
    <source>
        <dbReference type="ARBA" id="ARBA00022692"/>
    </source>
</evidence>
<dbReference type="OrthoDB" id="5541786at2759"/>
<proteinExistence type="inferred from homology"/>
<evidence type="ECO:0000313" key="10">
    <source>
        <dbReference type="EMBL" id="CBY22386.1"/>
    </source>
</evidence>
<keyword evidence="5 7" id="KW-1133">Transmembrane helix</keyword>